<dbReference type="SMART" id="SM00849">
    <property type="entry name" value="Lactamase_B"/>
    <property type="match status" value="1"/>
</dbReference>
<dbReference type="GO" id="GO:0016787">
    <property type="term" value="F:hydrolase activity"/>
    <property type="evidence" value="ECO:0007669"/>
    <property type="project" value="UniProtKB-KW"/>
</dbReference>
<feature type="region of interest" description="Disordered" evidence="5">
    <location>
        <begin position="160"/>
        <end position="179"/>
    </location>
</feature>
<name>A0A660SKH5_UNCW3</name>
<dbReference type="PANTHER" id="PTHR46233">
    <property type="entry name" value="HYDROXYACYLGLUTATHIONE HYDROLASE GLOC"/>
    <property type="match status" value="1"/>
</dbReference>
<dbReference type="GO" id="GO:0046872">
    <property type="term" value="F:metal ion binding"/>
    <property type="evidence" value="ECO:0007669"/>
    <property type="project" value="UniProtKB-KW"/>
</dbReference>
<reference evidence="7 8" key="1">
    <citation type="submission" date="2018-06" db="EMBL/GenBank/DDBJ databases">
        <title>Extensive metabolic versatility and redundancy in microbially diverse, dynamic hydrothermal sediments.</title>
        <authorList>
            <person name="Dombrowski N."/>
            <person name="Teske A."/>
            <person name="Baker B.J."/>
        </authorList>
    </citation>
    <scope>NUCLEOTIDE SEQUENCE [LARGE SCALE GENOMIC DNA]</scope>
    <source>
        <strain evidence="7">B36_G15</strain>
    </source>
</reference>
<comment type="caution">
    <text evidence="7">The sequence shown here is derived from an EMBL/GenBank/DDBJ whole genome shotgun (WGS) entry which is preliminary data.</text>
</comment>
<feature type="domain" description="Metallo-beta-lactamase" evidence="6">
    <location>
        <begin position="12"/>
        <end position="166"/>
    </location>
</feature>
<evidence type="ECO:0000256" key="3">
    <source>
        <dbReference type="ARBA" id="ARBA00022801"/>
    </source>
</evidence>
<dbReference type="InterPro" id="IPR051453">
    <property type="entry name" value="MBL_Glyoxalase_II"/>
</dbReference>
<dbReference type="AlphaFoldDB" id="A0A660SKH5"/>
<proteinExistence type="predicted"/>
<accession>A0A660SKH5</accession>
<dbReference type="SUPFAM" id="SSF56281">
    <property type="entry name" value="Metallo-hydrolase/oxidoreductase"/>
    <property type="match status" value="1"/>
</dbReference>
<evidence type="ECO:0000256" key="2">
    <source>
        <dbReference type="ARBA" id="ARBA00022723"/>
    </source>
</evidence>
<evidence type="ECO:0000256" key="1">
    <source>
        <dbReference type="ARBA" id="ARBA00001947"/>
    </source>
</evidence>
<evidence type="ECO:0000313" key="7">
    <source>
        <dbReference type="EMBL" id="RKX71227.1"/>
    </source>
</evidence>
<keyword evidence="4" id="KW-0862">Zinc</keyword>
<gene>
    <name evidence="7" type="ORF">DRP53_02300</name>
</gene>
<dbReference type="PANTHER" id="PTHR46233:SF3">
    <property type="entry name" value="HYDROXYACYLGLUTATHIONE HYDROLASE GLOC"/>
    <property type="match status" value="1"/>
</dbReference>
<dbReference type="InterPro" id="IPR036866">
    <property type="entry name" value="RibonucZ/Hydroxyglut_hydro"/>
</dbReference>
<keyword evidence="3 7" id="KW-0378">Hydrolase</keyword>
<evidence type="ECO:0000256" key="4">
    <source>
        <dbReference type="ARBA" id="ARBA00022833"/>
    </source>
</evidence>
<organism evidence="7 8">
    <name type="scientific">candidate division WOR-3 bacterium</name>
    <dbReference type="NCBI Taxonomy" id="2052148"/>
    <lineage>
        <taxon>Bacteria</taxon>
        <taxon>Bacteria division WOR-3</taxon>
    </lineage>
</organism>
<dbReference type="Gene3D" id="3.60.15.10">
    <property type="entry name" value="Ribonuclease Z/Hydroxyacylglutathione hydrolase-like"/>
    <property type="match status" value="1"/>
</dbReference>
<comment type="cofactor">
    <cofactor evidence="1">
        <name>Zn(2+)</name>
        <dbReference type="ChEBI" id="CHEBI:29105"/>
    </cofactor>
</comment>
<evidence type="ECO:0000313" key="8">
    <source>
        <dbReference type="Proteomes" id="UP000268469"/>
    </source>
</evidence>
<evidence type="ECO:0000259" key="6">
    <source>
        <dbReference type="SMART" id="SM00849"/>
    </source>
</evidence>
<dbReference type="CDD" id="cd06262">
    <property type="entry name" value="metallo-hydrolase-like_MBL-fold"/>
    <property type="match status" value="1"/>
</dbReference>
<dbReference type="InterPro" id="IPR001279">
    <property type="entry name" value="Metallo-B-lactamas"/>
</dbReference>
<protein>
    <submittedName>
        <fullName evidence="7">MBL fold metallo-hydrolase</fullName>
    </submittedName>
</protein>
<dbReference type="Pfam" id="PF00753">
    <property type="entry name" value="Lactamase_B"/>
    <property type="match status" value="1"/>
</dbReference>
<dbReference type="Proteomes" id="UP000268469">
    <property type="component" value="Unassembled WGS sequence"/>
</dbReference>
<sequence>MIFDRVIVGGLATNCYILRSGDCGIIIDPGDEAERILKKARGLKIELILATHNHFDHITALSAVKEKTGARAAIHPNDWTDGFDERLEDGERIRFGDDELLVIHTPGHTPGGCCFLVGGDLFSGDTLFPGGPGNTSFPGGDEAAIYQSIRTKLMVLPDGVRVHPGHGPSTTIGAERHLY</sequence>
<dbReference type="EMBL" id="QNBE01000014">
    <property type="protein sequence ID" value="RKX71227.1"/>
    <property type="molecule type" value="Genomic_DNA"/>
</dbReference>
<evidence type="ECO:0000256" key="5">
    <source>
        <dbReference type="SAM" id="MobiDB-lite"/>
    </source>
</evidence>
<keyword evidence="2" id="KW-0479">Metal-binding</keyword>